<comment type="caution">
    <text evidence="2">The sequence shown here is derived from an EMBL/GenBank/DDBJ whole genome shotgun (WGS) entry which is preliminary data.</text>
</comment>
<proteinExistence type="predicted"/>
<accession>A0A2B7ZJE4</accession>
<keyword evidence="3" id="KW-1185">Reference proteome</keyword>
<dbReference type="STRING" id="73230.A0A2B7ZJE4"/>
<organism evidence="2 3">
    <name type="scientific">[Emmonsia] crescens</name>
    <dbReference type="NCBI Taxonomy" id="73230"/>
    <lineage>
        <taxon>Eukaryota</taxon>
        <taxon>Fungi</taxon>
        <taxon>Dikarya</taxon>
        <taxon>Ascomycota</taxon>
        <taxon>Pezizomycotina</taxon>
        <taxon>Eurotiomycetes</taxon>
        <taxon>Eurotiomycetidae</taxon>
        <taxon>Onygenales</taxon>
        <taxon>Ajellomycetaceae</taxon>
        <taxon>Emergomyces</taxon>
    </lineage>
</organism>
<feature type="region of interest" description="Disordered" evidence="1">
    <location>
        <begin position="37"/>
        <end position="71"/>
    </location>
</feature>
<sequence>MAATASEAKQLERAIHSASKELLQRLMADDVEKYQVFTDTDETEIDSKTSGNDDSKNTGEKRKSASSNKKELRLRHAICENCDEEFDILNNTKESCCYHPYEAVPDDDFFTNHDENRHGIIDCDETRLKYPDGFFYECCDGTGDEKPCTVDRHRERSSKSRRVY</sequence>
<name>A0A2B7ZJE4_9EURO</name>
<evidence type="ECO:0000313" key="3">
    <source>
        <dbReference type="Proteomes" id="UP000226031"/>
    </source>
</evidence>
<dbReference type="EMBL" id="PDND01000076">
    <property type="protein sequence ID" value="PGH32947.1"/>
    <property type="molecule type" value="Genomic_DNA"/>
</dbReference>
<reference evidence="2 3" key="1">
    <citation type="submission" date="2017-10" db="EMBL/GenBank/DDBJ databases">
        <title>Comparative genomics in systemic dimorphic fungi from Ajellomycetaceae.</title>
        <authorList>
            <person name="Munoz J.F."/>
            <person name="Mcewen J.G."/>
            <person name="Clay O.K."/>
            <person name="Cuomo C.A."/>
        </authorList>
    </citation>
    <scope>NUCLEOTIDE SEQUENCE [LARGE SCALE GENOMIC DNA]</scope>
    <source>
        <strain evidence="2 3">UAMH4076</strain>
    </source>
</reference>
<dbReference type="PANTHER" id="PTHR38167">
    <property type="entry name" value="C2H2-TYPE DOMAIN-CONTAINING PROTEIN"/>
    <property type="match status" value="1"/>
</dbReference>
<dbReference type="AlphaFoldDB" id="A0A2B7ZJE4"/>
<evidence type="ECO:0000313" key="2">
    <source>
        <dbReference type="EMBL" id="PGH32947.1"/>
    </source>
</evidence>
<gene>
    <name evidence="2" type="ORF">GX50_04229</name>
</gene>
<protein>
    <recommendedName>
        <fullName evidence="4">C2H2-type domain-containing protein</fullName>
    </recommendedName>
</protein>
<evidence type="ECO:0000256" key="1">
    <source>
        <dbReference type="SAM" id="MobiDB-lite"/>
    </source>
</evidence>
<evidence type="ECO:0008006" key="4">
    <source>
        <dbReference type="Google" id="ProtNLM"/>
    </source>
</evidence>
<feature type="compositionally biased region" description="Basic and acidic residues" evidence="1">
    <location>
        <begin position="45"/>
        <end position="71"/>
    </location>
</feature>
<dbReference type="Proteomes" id="UP000226031">
    <property type="component" value="Unassembled WGS sequence"/>
</dbReference>
<dbReference type="VEuPathDB" id="FungiDB:EMCG_05849"/>
<dbReference type="PANTHER" id="PTHR38167:SF1">
    <property type="entry name" value="C2H2-TYPE DOMAIN-CONTAINING PROTEIN"/>
    <property type="match status" value="1"/>
</dbReference>